<dbReference type="PANTHER" id="PTHR11693">
    <property type="entry name" value="ATP SYNTHASE GAMMA CHAIN"/>
    <property type="match status" value="1"/>
</dbReference>
<dbReference type="PANTHER" id="PTHR11693:SF22">
    <property type="entry name" value="ATP SYNTHASE SUBUNIT GAMMA, MITOCHONDRIAL"/>
    <property type="match status" value="1"/>
</dbReference>
<keyword evidence="5 11" id="KW-0375">Hydrogen ion transport</keyword>
<comment type="subcellular location">
    <subcellularLocation>
        <location evidence="11">Cell membrane</location>
        <topology evidence="11">Peripheral membrane protein</topology>
    </subcellularLocation>
    <subcellularLocation>
        <location evidence="2">Membrane</location>
        <topology evidence="2">Peripheral membrane protein</topology>
    </subcellularLocation>
    <subcellularLocation>
        <location evidence="10">Thylakoid</location>
    </subcellularLocation>
</comment>
<comment type="caution">
    <text evidence="12">The sequence shown here is derived from an EMBL/GenBank/DDBJ whole genome shotgun (WGS) entry which is preliminary data.</text>
</comment>
<comment type="similarity">
    <text evidence="3 11">Belongs to the ATPase gamma chain family.</text>
</comment>
<dbReference type="Gene3D" id="3.40.1380.10">
    <property type="match status" value="1"/>
</dbReference>
<dbReference type="AlphaFoldDB" id="A0A1G1W0K2"/>
<dbReference type="PRINTS" id="PR00126">
    <property type="entry name" value="ATPASEGAMMA"/>
</dbReference>
<dbReference type="GO" id="GO:0009579">
    <property type="term" value="C:thylakoid"/>
    <property type="evidence" value="ECO:0007669"/>
    <property type="project" value="UniProtKB-SubCell"/>
</dbReference>
<dbReference type="Gene3D" id="1.10.287.80">
    <property type="entry name" value="ATP synthase, gamma subunit, helix hairpin domain"/>
    <property type="match status" value="1"/>
</dbReference>
<dbReference type="GO" id="GO:0042777">
    <property type="term" value="P:proton motive force-driven plasma membrane ATP synthesis"/>
    <property type="evidence" value="ECO:0007669"/>
    <property type="project" value="UniProtKB-UniRule"/>
</dbReference>
<keyword evidence="4 11" id="KW-0813">Transport</keyword>
<evidence type="ECO:0000256" key="5">
    <source>
        <dbReference type="ARBA" id="ARBA00022781"/>
    </source>
</evidence>
<dbReference type="FunFam" id="1.10.287.80:FF:000003">
    <property type="entry name" value="ATP synthase gamma chain, chloroplastic"/>
    <property type="match status" value="1"/>
</dbReference>
<evidence type="ECO:0000256" key="1">
    <source>
        <dbReference type="ARBA" id="ARBA00003456"/>
    </source>
</evidence>
<evidence type="ECO:0000256" key="9">
    <source>
        <dbReference type="ARBA" id="ARBA00023310"/>
    </source>
</evidence>
<evidence type="ECO:0000256" key="3">
    <source>
        <dbReference type="ARBA" id="ARBA00007681"/>
    </source>
</evidence>
<dbReference type="GO" id="GO:0046933">
    <property type="term" value="F:proton-transporting ATP synthase activity, rotational mechanism"/>
    <property type="evidence" value="ECO:0007669"/>
    <property type="project" value="UniProtKB-UniRule"/>
</dbReference>
<keyword evidence="6 11" id="KW-0406">Ion transport</keyword>
<protein>
    <recommendedName>
        <fullName evidence="11">ATP synthase gamma chain</fullName>
    </recommendedName>
    <alternativeName>
        <fullName evidence="11">ATP synthase F1 sector gamma subunit</fullName>
    </alternativeName>
    <alternativeName>
        <fullName evidence="11">F-ATPase gamma subunit</fullName>
    </alternativeName>
</protein>
<accession>A0A1G1W0K2</accession>
<dbReference type="InterPro" id="IPR000131">
    <property type="entry name" value="ATP_synth_F1_gsu"/>
</dbReference>
<dbReference type="Pfam" id="PF00231">
    <property type="entry name" value="ATP-synt"/>
    <property type="match status" value="1"/>
</dbReference>
<dbReference type="NCBIfam" id="TIGR01146">
    <property type="entry name" value="ATPsyn_F1gamma"/>
    <property type="match status" value="1"/>
</dbReference>
<dbReference type="GO" id="GO:0005886">
    <property type="term" value="C:plasma membrane"/>
    <property type="evidence" value="ECO:0007669"/>
    <property type="project" value="UniProtKB-SubCell"/>
</dbReference>
<evidence type="ECO:0000313" key="12">
    <source>
        <dbReference type="EMBL" id="OGY21191.1"/>
    </source>
</evidence>
<organism evidence="12 13">
    <name type="scientific">Candidatus Woykebacteria bacterium GWA1_44_8</name>
    <dbReference type="NCBI Taxonomy" id="1802591"/>
    <lineage>
        <taxon>Bacteria</taxon>
        <taxon>Candidatus Woykeibacteriota</taxon>
    </lineage>
</organism>
<evidence type="ECO:0000256" key="7">
    <source>
        <dbReference type="ARBA" id="ARBA00023136"/>
    </source>
</evidence>
<sequence>MASLREIKRRIKSIQNTSKITHAMELVAAAKMKRAQNQAVAGKPYSELVNNVIRSIANRIDPEAHPLLARSEGPNTAVIFFSTDRGLAGSINANLFREIGSFKSSLKFITLGKKARNFIVKSGRELVADFPLPERAETAFVRPVAKLVTECFLNGAFNKVYVLYTEFESTLKQTATIKQLLPIIDESVLKELSQEAERLETREPLFEPDPDTVLETIIPQYILMELYQILLEAKASEHSARMVAMKNATDNALDLVDDLTLTYNGIRQEAITKEILDISTAAVALE</sequence>
<dbReference type="InterPro" id="IPR035968">
    <property type="entry name" value="ATP_synth_F1_ATPase_gsu"/>
</dbReference>
<evidence type="ECO:0000256" key="10">
    <source>
        <dbReference type="ARBA" id="ARBA00060385"/>
    </source>
</evidence>
<keyword evidence="8 11" id="KW-0139">CF(1)</keyword>
<dbReference type="GO" id="GO:0045259">
    <property type="term" value="C:proton-transporting ATP synthase complex"/>
    <property type="evidence" value="ECO:0007669"/>
    <property type="project" value="UniProtKB-KW"/>
</dbReference>
<dbReference type="HAMAP" id="MF_00815">
    <property type="entry name" value="ATP_synth_gamma_bact"/>
    <property type="match status" value="1"/>
</dbReference>
<evidence type="ECO:0000256" key="6">
    <source>
        <dbReference type="ARBA" id="ARBA00023065"/>
    </source>
</evidence>
<dbReference type="STRING" id="1802591.A2113_00595"/>
<reference evidence="12 13" key="1">
    <citation type="journal article" date="2016" name="Nat. Commun.">
        <title>Thousands of microbial genomes shed light on interconnected biogeochemical processes in an aquifer system.</title>
        <authorList>
            <person name="Anantharaman K."/>
            <person name="Brown C.T."/>
            <person name="Hug L.A."/>
            <person name="Sharon I."/>
            <person name="Castelle C.J."/>
            <person name="Probst A.J."/>
            <person name="Thomas B.C."/>
            <person name="Singh A."/>
            <person name="Wilkins M.J."/>
            <person name="Karaoz U."/>
            <person name="Brodie E.L."/>
            <person name="Williams K.H."/>
            <person name="Hubbard S.S."/>
            <person name="Banfield J.F."/>
        </authorList>
    </citation>
    <scope>NUCLEOTIDE SEQUENCE [LARGE SCALE GENOMIC DNA]</scope>
</reference>
<keyword evidence="11" id="KW-1003">Cell membrane</keyword>
<dbReference type="EMBL" id="MHCN01000017">
    <property type="protein sequence ID" value="OGY21191.1"/>
    <property type="molecule type" value="Genomic_DNA"/>
</dbReference>
<dbReference type="SUPFAM" id="SSF52943">
    <property type="entry name" value="ATP synthase (F1-ATPase), gamma subunit"/>
    <property type="match status" value="1"/>
</dbReference>
<evidence type="ECO:0000256" key="11">
    <source>
        <dbReference type="HAMAP-Rule" id="MF_00815"/>
    </source>
</evidence>
<keyword evidence="9 11" id="KW-0066">ATP synthesis</keyword>
<comment type="subunit">
    <text evidence="11">F-type ATPases have 2 components, CF(1) - the catalytic core - and CF(0) - the membrane proton channel. CF(1) has five subunits: alpha(3), beta(3), gamma(1), delta(1), epsilon(1). CF(0) has three main subunits: a, b and c.</text>
</comment>
<name>A0A1G1W0K2_9BACT</name>
<dbReference type="Proteomes" id="UP000176299">
    <property type="component" value="Unassembled WGS sequence"/>
</dbReference>
<dbReference type="CDD" id="cd12151">
    <property type="entry name" value="F1-ATPase_gamma"/>
    <property type="match status" value="1"/>
</dbReference>
<keyword evidence="7 11" id="KW-0472">Membrane</keyword>
<evidence type="ECO:0000256" key="2">
    <source>
        <dbReference type="ARBA" id="ARBA00004170"/>
    </source>
</evidence>
<dbReference type="GO" id="GO:0005524">
    <property type="term" value="F:ATP binding"/>
    <property type="evidence" value="ECO:0007669"/>
    <property type="project" value="UniProtKB-UniRule"/>
</dbReference>
<evidence type="ECO:0000256" key="8">
    <source>
        <dbReference type="ARBA" id="ARBA00023196"/>
    </source>
</evidence>
<gene>
    <name evidence="11" type="primary">atpG</name>
    <name evidence="12" type="ORF">A2113_00595</name>
</gene>
<comment type="function">
    <text evidence="1 11">Produces ATP from ADP in the presence of a proton gradient across the membrane. The gamma chain is believed to be important in regulating ATPase activity and the flow of protons through the CF(0) complex.</text>
</comment>
<evidence type="ECO:0000313" key="13">
    <source>
        <dbReference type="Proteomes" id="UP000176299"/>
    </source>
</evidence>
<evidence type="ECO:0000256" key="4">
    <source>
        <dbReference type="ARBA" id="ARBA00022448"/>
    </source>
</evidence>
<proteinExistence type="inferred from homology"/>